<keyword evidence="2" id="KW-1185">Reference proteome</keyword>
<protein>
    <submittedName>
        <fullName evidence="1">Ankyrin repeat protein</fullName>
    </submittedName>
</protein>
<dbReference type="Pfam" id="PF13637">
    <property type="entry name" value="Ank_4"/>
    <property type="match status" value="3"/>
</dbReference>
<accession>A0AAD9GZ69</accession>
<dbReference type="PANTHER" id="PTHR46586">
    <property type="entry name" value="ANKYRIN REPEAT-CONTAINING PROTEIN"/>
    <property type="match status" value="1"/>
</dbReference>
<dbReference type="InterPro" id="IPR036770">
    <property type="entry name" value="Ankyrin_rpt-contain_sf"/>
</dbReference>
<comment type="caution">
    <text evidence="1">The sequence shown here is derived from an EMBL/GenBank/DDBJ whole genome shotgun (WGS) entry which is preliminary data.</text>
</comment>
<evidence type="ECO:0000313" key="1">
    <source>
        <dbReference type="EMBL" id="KAK1946773.1"/>
    </source>
</evidence>
<dbReference type="PANTHER" id="PTHR46586:SF3">
    <property type="entry name" value="ANKYRIN REPEAT-CONTAINING PROTEIN"/>
    <property type="match status" value="1"/>
</dbReference>
<evidence type="ECO:0000313" key="2">
    <source>
        <dbReference type="Proteomes" id="UP001259832"/>
    </source>
</evidence>
<gene>
    <name evidence="1" type="ORF">P3T76_002325</name>
</gene>
<reference evidence="1" key="1">
    <citation type="submission" date="2023-08" db="EMBL/GenBank/DDBJ databases">
        <title>Reference Genome Resource for the Citrus Pathogen Phytophthora citrophthora.</title>
        <authorList>
            <person name="Moller H."/>
            <person name="Coetzee B."/>
            <person name="Rose L.J."/>
            <person name="Van Niekerk J.M."/>
        </authorList>
    </citation>
    <scope>NUCLEOTIDE SEQUENCE</scope>
    <source>
        <strain evidence="1">STE-U-9442</strain>
    </source>
</reference>
<organism evidence="1 2">
    <name type="scientific">Phytophthora citrophthora</name>
    <dbReference type="NCBI Taxonomy" id="4793"/>
    <lineage>
        <taxon>Eukaryota</taxon>
        <taxon>Sar</taxon>
        <taxon>Stramenopiles</taxon>
        <taxon>Oomycota</taxon>
        <taxon>Peronosporomycetes</taxon>
        <taxon>Peronosporales</taxon>
        <taxon>Peronosporaceae</taxon>
        <taxon>Phytophthora</taxon>
    </lineage>
</organism>
<dbReference type="Proteomes" id="UP001259832">
    <property type="component" value="Unassembled WGS sequence"/>
</dbReference>
<dbReference type="InterPro" id="IPR052050">
    <property type="entry name" value="SecEffector_AnkRepeat"/>
</dbReference>
<dbReference type="AlphaFoldDB" id="A0AAD9GZ69"/>
<dbReference type="SUPFAM" id="SSF48403">
    <property type="entry name" value="Ankyrin repeat"/>
    <property type="match status" value="2"/>
</dbReference>
<name>A0AAD9GZ69_9STRA</name>
<sequence>MLPAFSAAAFVFRSRPAFDGLPHVVDTVSVFLDSSVDLSLFNACKTGSVRLLDRIWNSSQVFVDGSPDPGTKWTLRRFLRTDKHYQQYLFTKCLEYAVPRQDLDVIKWLSSKFQGFTVTFEVVARACKAGSMDILRFFYKNDSRFLEERGEIGRGHPTEWGGLSMSAAVLSHRSDIVWWLHGHIPDADYNWGTALNSALMRGNIILVEWMEAQGVRSEVTRVALRSIVASGRLDVLQWLERRGQLPSAIRLLGMAAEKGHLDIVQWMINHSLESHAEDQHRIRVVGLADLSIRAAAANEISVVGHVSRSIHVAATNGHLEVAKYLRQFVVERFDDEPPVLFPVERTKIKDHIRRPGFGKVTGMAMVLAVKNDFLDVVKWLIEEYGDDPSMNIFEHSGFSTVVDTAAEHGQFDVLKYFHELQIAGETRLYCTKNAMDKAAANGHLDIVHWLHDIYMEGCSTAAMDEAAGNGHLDVVKWLHRHRAEGCTQAAMDKAAMYGHLDVVQWLHANRSEGCTTRAMDEAAMTGRLDMVKWLHANRSEGCTQFAMDEAAIHGHLDVVKWLHSNRTEGCSVRAMSEASENGHLKVVQWLYANRSEGCTSNTMDYAATFGHFEMVLFLHYQCHLDCQSILALEAQLRDHPGMSAWMLEHYPALNDAIMEE</sequence>
<dbReference type="InterPro" id="IPR002110">
    <property type="entry name" value="Ankyrin_rpt"/>
</dbReference>
<proteinExistence type="predicted"/>
<dbReference type="EMBL" id="JASMQC010000003">
    <property type="protein sequence ID" value="KAK1946773.1"/>
    <property type="molecule type" value="Genomic_DNA"/>
</dbReference>
<dbReference type="Gene3D" id="1.25.40.20">
    <property type="entry name" value="Ankyrin repeat-containing domain"/>
    <property type="match status" value="3"/>
</dbReference>